<name>A0ABP4QRM2_9ACTN</name>
<accession>A0ABP4QRM2</accession>
<protein>
    <submittedName>
        <fullName evidence="2">Uncharacterized protein</fullName>
    </submittedName>
</protein>
<dbReference type="Proteomes" id="UP001500393">
    <property type="component" value="Unassembled WGS sequence"/>
</dbReference>
<evidence type="ECO:0000256" key="1">
    <source>
        <dbReference type="SAM" id="MobiDB-lite"/>
    </source>
</evidence>
<dbReference type="EMBL" id="BAAAOS010000066">
    <property type="protein sequence ID" value="GAA1616598.1"/>
    <property type="molecule type" value="Genomic_DNA"/>
</dbReference>
<evidence type="ECO:0000313" key="2">
    <source>
        <dbReference type="EMBL" id="GAA1616598.1"/>
    </source>
</evidence>
<dbReference type="RefSeq" id="WP_344222303.1">
    <property type="nucleotide sequence ID" value="NZ_BAAAOS010000066.1"/>
</dbReference>
<sequence length="190" mass="20160">MSTEQQRTENRWTDAPQSGKPSTGWCEDGYIHSSKRPASSPESRLCASCIEDGYGRECPVCDRPGGARTSSGFCSRTCEEQAAPLTIQVRGGQLLSSGMEAERLQAAEISDDHALAIASWYQTSGGYGAVFAAFASGCEVEVDQLVDAIGREASITPTADLGQLAAWIHDTTGEPVAEAIAVRLGARDPF</sequence>
<gene>
    <name evidence="2" type="ORF">GCM10009789_83280</name>
</gene>
<reference evidence="3" key="1">
    <citation type="journal article" date="2019" name="Int. J. Syst. Evol. Microbiol.">
        <title>The Global Catalogue of Microorganisms (GCM) 10K type strain sequencing project: providing services to taxonomists for standard genome sequencing and annotation.</title>
        <authorList>
            <consortium name="The Broad Institute Genomics Platform"/>
            <consortium name="The Broad Institute Genome Sequencing Center for Infectious Disease"/>
            <person name="Wu L."/>
            <person name="Ma J."/>
        </authorList>
    </citation>
    <scope>NUCLEOTIDE SEQUENCE [LARGE SCALE GENOMIC DNA]</scope>
    <source>
        <strain evidence="3">JCM 14969</strain>
    </source>
</reference>
<proteinExistence type="predicted"/>
<feature type="region of interest" description="Disordered" evidence="1">
    <location>
        <begin position="1"/>
        <end position="41"/>
    </location>
</feature>
<organism evidence="2 3">
    <name type="scientific">Kribbella sancticallisti</name>
    <dbReference type="NCBI Taxonomy" id="460087"/>
    <lineage>
        <taxon>Bacteria</taxon>
        <taxon>Bacillati</taxon>
        <taxon>Actinomycetota</taxon>
        <taxon>Actinomycetes</taxon>
        <taxon>Propionibacteriales</taxon>
        <taxon>Kribbellaceae</taxon>
        <taxon>Kribbella</taxon>
    </lineage>
</organism>
<evidence type="ECO:0000313" key="3">
    <source>
        <dbReference type="Proteomes" id="UP001500393"/>
    </source>
</evidence>
<keyword evidence="3" id="KW-1185">Reference proteome</keyword>
<feature type="compositionally biased region" description="Basic and acidic residues" evidence="1">
    <location>
        <begin position="1"/>
        <end position="12"/>
    </location>
</feature>
<comment type="caution">
    <text evidence="2">The sequence shown here is derived from an EMBL/GenBank/DDBJ whole genome shotgun (WGS) entry which is preliminary data.</text>
</comment>